<dbReference type="AlphaFoldDB" id="A0A284QJY6"/>
<dbReference type="OrthoDB" id="3268838at2759"/>
<evidence type="ECO:0000313" key="2">
    <source>
        <dbReference type="Proteomes" id="UP000219338"/>
    </source>
</evidence>
<keyword evidence="2" id="KW-1185">Reference proteome</keyword>
<accession>A0A284QJY6</accession>
<proteinExistence type="predicted"/>
<dbReference type="Proteomes" id="UP000219338">
    <property type="component" value="Unassembled WGS sequence"/>
</dbReference>
<gene>
    <name evidence="1" type="ORF">ARMOST_00018</name>
</gene>
<protein>
    <submittedName>
        <fullName evidence="1">Uncharacterized protein</fullName>
    </submittedName>
</protein>
<organism evidence="1 2">
    <name type="scientific">Armillaria ostoyae</name>
    <name type="common">Armillaria root rot fungus</name>
    <dbReference type="NCBI Taxonomy" id="47428"/>
    <lineage>
        <taxon>Eukaryota</taxon>
        <taxon>Fungi</taxon>
        <taxon>Dikarya</taxon>
        <taxon>Basidiomycota</taxon>
        <taxon>Agaricomycotina</taxon>
        <taxon>Agaricomycetes</taxon>
        <taxon>Agaricomycetidae</taxon>
        <taxon>Agaricales</taxon>
        <taxon>Marasmiineae</taxon>
        <taxon>Physalacriaceae</taxon>
        <taxon>Armillaria</taxon>
    </lineage>
</organism>
<name>A0A284QJY6_ARMOS</name>
<dbReference type="EMBL" id="FUEG01000001">
    <property type="protein sequence ID" value="SJK96772.1"/>
    <property type="molecule type" value="Genomic_DNA"/>
</dbReference>
<reference evidence="2" key="1">
    <citation type="journal article" date="2017" name="Nat. Ecol. Evol.">
        <title>Genome expansion and lineage-specific genetic innovations in the forest pathogenic fungi Armillaria.</title>
        <authorList>
            <person name="Sipos G."/>
            <person name="Prasanna A.N."/>
            <person name="Walter M.C."/>
            <person name="O'Connor E."/>
            <person name="Balint B."/>
            <person name="Krizsan K."/>
            <person name="Kiss B."/>
            <person name="Hess J."/>
            <person name="Varga T."/>
            <person name="Slot J."/>
            <person name="Riley R."/>
            <person name="Boka B."/>
            <person name="Rigling D."/>
            <person name="Barry K."/>
            <person name="Lee J."/>
            <person name="Mihaltcheva S."/>
            <person name="LaButti K."/>
            <person name="Lipzen A."/>
            <person name="Waldron R."/>
            <person name="Moloney N.M."/>
            <person name="Sperisen C."/>
            <person name="Kredics L."/>
            <person name="Vagvoelgyi C."/>
            <person name="Patrignani A."/>
            <person name="Fitzpatrick D."/>
            <person name="Nagy I."/>
            <person name="Doyle S."/>
            <person name="Anderson J.B."/>
            <person name="Grigoriev I.V."/>
            <person name="Gueldener U."/>
            <person name="Muensterkoetter M."/>
            <person name="Nagy L.G."/>
        </authorList>
    </citation>
    <scope>NUCLEOTIDE SEQUENCE [LARGE SCALE GENOMIC DNA]</scope>
    <source>
        <strain evidence="2">C18/9</strain>
    </source>
</reference>
<dbReference type="STRING" id="47428.A0A284QJY6"/>
<evidence type="ECO:0000313" key="1">
    <source>
        <dbReference type="EMBL" id="SJK96772.1"/>
    </source>
</evidence>
<sequence length="219" mass="25101">MPEAREVLFFYWVIKDFIGYCNQKSWPLDVMQLWIDSKSLETDGSILLPPDAAEAARLGMVFPLTKSMAHLTRGGETSVTAIFPSEYTVPALHRKLKRGETEKDICRTSGLVLKKILKHPRLVCLDLAKVIVHIQVLTHCSPNIYTFNDWSNTICKVDKWTQGFKIVLALEFQNHVLAFCAYDNNVRFYWFPLDNSDDEELERSTVAASKQSIEDELQD</sequence>